<name>A0A2H1X0S6_SPOFR</name>
<accession>A0A2H1X0S6</accession>
<dbReference type="AlphaFoldDB" id="A0A2H1X0S6"/>
<feature type="region of interest" description="Disordered" evidence="1">
    <location>
        <begin position="22"/>
        <end position="135"/>
    </location>
</feature>
<dbReference type="EMBL" id="ODYU01012538">
    <property type="protein sequence ID" value="SOQ58911.1"/>
    <property type="molecule type" value="Genomic_DNA"/>
</dbReference>
<sequence length="276" mass="29522">MTFPPYDEARGSVRLLLTKNHSVPTPALQGNPLVRGGPRERAARSLRHAGPYTQSPRRAPAVSSPGSTAARRHWSRTRSTCCSTRTTFMPASLRTSSSLQSGSRSSSASKCGYRDTSSNPSGGASMPSYPAPKPTCSTPATLRTWFMCATTSSKVARSPQRAAAPECENTTGACDISKASRAVSSPACDKSTIIPSRFISLTTALPNSLSPPAVPAARAHLVSQRIAKSVSAFYAYKGSDATVAVSVQKFAGIGHKRQMRRIQFYNTLDNVHLFER</sequence>
<reference evidence="2" key="1">
    <citation type="submission" date="2016-07" db="EMBL/GenBank/DDBJ databases">
        <authorList>
            <person name="Bretaudeau A."/>
        </authorList>
    </citation>
    <scope>NUCLEOTIDE SEQUENCE</scope>
    <source>
        <strain evidence="2">Rice</strain>
        <tissue evidence="2">Whole body</tissue>
    </source>
</reference>
<feature type="compositionally biased region" description="Low complexity" evidence="1">
    <location>
        <begin position="77"/>
        <end position="109"/>
    </location>
</feature>
<organism evidence="2">
    <name type="scientific">Spodoptera frugiperda</name>
    <name type="common">Fall armyworm</name>
    <dbReference type="NCBI Taxonomy" id="7108"/>
    <lineage>
        <taxon>Eukaryota</taxon>
        <taxon>Metazoa</taxon>
        <taxon>Ecdysozoa</taxon>
        <taxon>Arthropoda</taxon>
        <taxon>Hexapoda</taxon>
        <taxon>Insecta</taxon>
        <taxon>Pterygota</taxon>
        <taxon>Neoptera</taxon>
        <taxon>Endopterygota</taxon>
        <taxon>Lepidoptera</taxon>
        <taxon>Glossata</taxon>
        <taxon>Ditrysia</taxon>
        <taxon>Noctuoidea</taxon>
        <taxon>Noctuidae</taxon>
        <taxon>Amphipyrinae</taxon>
        <taxon>Spodoptera</taxon>
    </lineage>
</organism>
<gene>
    <name evidence="2" type="ORF">SFRICE_001409</name>
</gene>
<evidence type="ECO:0000256" key="1">
    <source>
        <dbReference type="SAM" id="MobiDB-lite"/>
    </source>
</evidence>
<evidence type="ECO:0000313" key="2">
    <source>
        <dbReference type="EMBL" id="SOQ58911.1"/>
    </source>
</evidence>
<protein>
    <submittedName>
        <fullName evidence="2">SFRICE_001409</fullName>
    </submittedName>
</protein>
<proteinExistence type="predicted"/>